<dbReference type="EMBL" id="HG739092">
    <property type="protein sequence ID" value="CDP02777.1"/>
    <property type="molecule type" value="Genomic_DNA"/>
</dbReference>
<name>A0A068U3A9_COFCA</name>
<dbReference type="PhylomeDB" id="A0A068U3A9"/>
<dbReference type="InParanoid" id="A0A068U3A9"/>
<dbReference type="OrthoDB" id="66620at2759"/>
<dbReference type="GO" id="GO:0008762">
    <property type="term" value="F:UDP-N-acetylmuramate dehydrogenase activity"/>
    <property type="evidence" value="ECO:0007669"/>
    <property type="project" value="InterPro"/>
</dbReference>
<dbReference type="Gramene" id="CDP02777">
    <property type="protein sequence ID" value="CDP02777"/>
    <property type="gene ID" value="GSCOC_T00040271001"/>
</dbReference>
<dbReference type="InterPro" id="IPR016169">
    <property type="entry name" value="FAD-bd_PCMH_sub2"/>
</dbReference>
<reference evidence="3" key="1">
    <citation type="journal article" date="2014" name="Science">
        <title>The coffee genome provides insight into the convergent evolution of caffeine biosynthesis.</title>
        <authorList>
            <person name="Denoeud F."/>
            <person name="Carretero-Paulet L."/>
            <person name="Dereeper A."/>
            <person name="Droc G."/>
            <person name="Guyot R."/>
            <person name="Pietrella M."/>
            <person name="Zheng C."/>
            <person name="Alberti A."/>
            <person name="Anthony F."/>
            <person name="Aprea G."/>
            <person name="Aury J.M."/>
            <person name="Bento P."/>
            <person name="Bernard M."/>
            <person name="Bocs S."/>
            <person name="Campa C."/>
            <person name="Cenci A."/>
            <person name="Combes M.C."/>
            <person name="Crouzillat D."/>
            <person name="Da Silva C."/>
            <person name="Daddiego L."/>
            <person name="De Bellis F."/>
            <person name="Dussert S."/>
            <person name="Garsmeur O."/>
            <person name="Gayraud T."/>
            <person name="Guignon V."/>
            <person name="Jahn K."/>
            <person name="Jamilloux V."/>
            <person name="Joet T."/>
            <person name="Labadie K."/>
            <person name="Lan T."/>
            <person name="Leclercq J."/>
            <person name="Lepelley M."/>
            <person name="Leroy T."/>
            <person name="Li L.T."/>
            <person name="Librado P."/>
            <person name="Lopez L."/>
            <person name="Munoz A."/>
            <person name="Noel B."/>
            <person name="Pallavicini A."/>
            <person name="Perrotta G."/>
            <person name="Poncet V."/>
            <person name="Pot D."/>
            <person name="Priyono X."/>
            <person name="Rigoreau M."/>
            <person name="Rouard M."/>
            <person name="Rozas J."/>
            <person name="Tranchant-Dubreuil C."/>
            <person name="VanBuren R."/>
            <person name="Zhang Q."/>
            <person name="Andrade A.C."/>
            <person name="Argout X."/>
            <person name="Bertrand B."/>
            <person name="de Kochko A."/>
            <person name="Graziosi G."/>
            <person name="Henry R.J."/>
            <person name="Jayarama X."/>
            <person name="Ming R."/>
            <person name="Nagai C."/>
            <person name="Rounsley S."/>
            <person name="Sankoff D."/>
            <person name="Giuliano G."/>
            <person name="Albert V.A."/>
            <person name="Wincker P."/>
            <person name="Lashermes P."/>
        </authorList>
    </citation>
    <scope>NUCLEOTIDE SEQUENCE [LARGE SCALE GENOMIC DNA]</scope>
    <source>
        <strain evidence="3">cv. DH200-94</strain>
    </source>
</reference>
<dbReference type="InterPro" id="IPR036318">
    <property type="entry name" value="FAD-bd_PCMH-like_sf"/>
</dbReference>
<feature type="domain" description="FAD linked oxidase N-terminal" evidence="1">
    <location>
        <begin position="66"/>
        <end position="165"/>
    </location>
</feature>
<sequence>MVLPLSSSDPPHLLKPTRKIISFSRTHSNNSFGRSPSHSCNGLTFVRSKKPLSDLNAWGIGGPCNYFVQVFDQSQLTTAIRYCREYSLRFMIIGKGSNCLFDNMGYDGCVILNWIDFLEKIRSVGYRVGRGYPFNRLGVQSATEGLSGLEFASGIPGTVGGAEIADAIDTVEIITSDGEYQILHQR</sequence>
<dbReference type="Pfam" id="PF01565">
    <property type="entry name" value="FAD_binding_4"/>
    <property type="match status" value="1"/>
</dbReference>
<dbReference type="GO" id="GO:0005829">
    <property type="term" value="C:cytosol"/>
    <property type="evidence" value="ECO:0007669"/>
    <property type="project" value="TreeGrafter"/>
</dbReference>
<dbReference type="GO" id="GO:0071555">
    <property type="term" value="P:cell wall organization"/>
    <property type="evidence" value="ECO:0007669"/>
    <property type="project" value="TreeGrafter"/>
</dbReference>
<dbReference type="Gene3D" id="3.30.43.10">
    <property type="entry name" value="Uridine Diphospho-n-acetylenolpyruvylglucosamine Reductase, domain 2"/>
    <property type="match status" value="1"/>
</dbReference>
<gene>
    <name evidence="2" type="ORF">GSCOC_T00040271001</name>
</gene>
<dbReference type="AlphaFoldDB" id="A0A068U3A9"/>
<dbReference type="PANTHER" id="PTHR21071">
    <property type="entry name" value="UDP-N-ACETYLENOLPYRUVOYLGLUCOSAMINE REDUCTASE"/>
    <property type="match status" value="1"/>
</dbReference>
<dbReference type="GO" id="GO:0050660">
    <property type="term" value="F:flavin adenine dinucleotide binding"/>
    <property type="evidence" value="ECO:0007669"/>
    <property type="project" value="InterPro"/>
</dbReference>
<dbReference type="OMA" id="RENGMSC"/>
<dbReference type="STRING" id="49390.A0A068U3A9"/>
<dbReference type="Proteomes" id="UP000295252">
    <property type="component" value="Chromosome IX"/>
</dbReference>
<evidence type="ECO:0000313" key="3">
    <source>
        <dbReference type="Proteomes" id="UP000295252"/>
    </source>
</evidence>
<dbReference type="Gene3D" id="3.30.465.10">
    <property type="match status" value="1"/>
</dbReference>
<evidence type="ECO:0000259" key="1">
    <source>
        <dbReference type="Pfam" id="PF01565"/>
    </source>
</evidence>
<dbReference type="InterPro" id="IPR016167">
    <property type="entry name" value="FAD-bd_PCMH_sub1"/>
</dbReference>
<dbReference type="InterPro" id="IPR003170">
    <property type="entry name" value="MurB"/>
</dbReference>
<accession>A0A068U3A9</accession>
<organism evidence="2 3">
    <name type="scientific">Coffea canephora</name>
    <name type="common">Robusta coffee</name>
    <dbReference type="NCBI Taxonomy" id="49390"/>
    <lineage>
        <taxon>Eukaryota</taxon>
        <taxon>Viridiplantae</taxon>
        <taxon>Streptophyta</taxon>
        <taxon>Embryophyta</taxon>
        <taxon>Tracheophyta</taxon>
        <taxon>Spermatophyta</taxon>
        <taxon>Magnoliopsida</taxon>
        <taxon>eudicotyledons</taxon>
        <taxon>Gunneridae</taxon>
        <taxon>Pentapetalae</taxon>
        <taxon>asterids</taxon>
        <taxon>lamiids</taxon>
        <taxon>Gentianales</taxon>
        <taxon>Rubiaceae</taxon>
        <taxon>Ixoroideae</taxon>
        <taxon>Gardenieae complex</taxon>
        <taxon>Bertiereae - Coffeeae clade</taxon>
        <taxon>Coffeeae</taxon>
        <taxon>Coffea</taxon>
    </lineage>
</organism>
<dbReference type="SUPFAM" id="SSF56176">
    <property type="entry name" value="FAD-binding/transporter-associated domain-like"/>
    <property type="match status" value="1"/>
</dbReference>
<protein>
    <recommendedName>
        <fullName evidence="1">FAD linked oxidase N-terminal domain-containing protein</fullName>
    </recommendedName>
</protein>
<keyword evidence="3" id="KW-1185">Reference proteome</keyword>
<dbReference type="InterPro" id="IPR006094">
    <property type="entry name" value="Oxid_FAD_bind_N"/>
</dbReference>
<evidence type="ECO:0000313" key="2">
    <source>
        <dbReference type="EMBL" id="CDP02777.1"/>
    </source>
</evidence>
<dbReference type="PANTHER" id="PTHR21071:SF4">
    <property type="entry name" value="UDP-N-ACETYLENOLPYRUVOYLGLUCOSAMINE REDUCTASE"/>
    <property type="match status" value="1"/>
</dbReference>
<proteinExistence type="predicted"/>